<dbReference type="Proteomes" id="UP000249056">
    <property type="component" value="Unassembled WGS sequence"/>
</dbReference>
<evidence type="ECO:0000256" key="3">
    <source>
        <dbReference type="ARBA" id="ARBA00022989"/>
    </source>
</evidence>
<evidence type="ECO:0000256" key="6">
    <source>
        <dbReference type="SAM" id="Phobius"/>
    </source>
</evidence>
<keyword evidence="7" id="KW-0732">Signal</keyword>
<dbReference type="Gene3D" id="1.20.1070.10">
    <property type="entry name" value="Rhodopsin 7-helix transmembrane proteins"/>
    <property type="match status" value="1"/>
</dbReference>
<evidence type="ECO:0000256" key="5">
    <source>
        <dbReference type="SAM" id="MobiDB-lite"/>
    </source>
</evidence>
<proteinExistence type="predicted"/>
<dbReference type="GO" id="GO:0007189">
    <property type="term" value="P:adenylate cyclase-activating G protein-coupled receptor signaling pathway"/>
    <property type="evidence" value="ECO:0007669"/>
    <property type="project" value="TreeGrafter"/>
</dbReference>
<dbReference type="EMBL" id="QKRW01000001">
    <property type="protein sequence ID" value="RAL68767.1"/>
    <property type="molecule type" value="Genomic_DNA"/>
</dbReference>
<feature type="transmembrane region" description="Helical" evidence="6">
    <location>
        <begin position="110"/>
        <end position="132"/>
    </location>
</feature>
<feature type="transmembrane region" description="Helical" evidence="6">
    <location>
        <begin position="63"/>
        <end position="85"/>
    </location>
</feature>
<comment type="subcellular location">
    <subcellularLocation>
        <location evidence="1">Membrane</location>
        <topology evidence="1">Multi-pass membrane protein</topology>
    </subcellularLocation>
</comment>
<organism evidence="8 9">
    <name type="scientific">Monilinia fructigena</name>
    <dbReference type="NCBI Taxonomy" id="38457"/>
    <lineage>
        <taxon>Eukaryota</taxon>
        <taxon>Fungi</taxon>
        <taxon>Dikarya</taxon>
        <taxon>Ascomycota</taxon>
        <taxon>Pezizomycotina</taxon>
        <taxon>Leotiomycetes</taxon>
        <taxon>Helotiales</taxon>
        <taxon>Sclerotiniaceae</taxon>
        <taxon>Monilinia</taxon>
    </lineage>
</organism>
<accession>A0A395J8G0</accession>
<evidence type="ECO:0000256" key="1">
    <source>
        <dbReference type="ARBA" id="ARBA00004141"/>
    </source>
</evidence>
<comment type="caution">
    <text evidence="8">The sequence shown here is derived from an EMBL/GenBank/DDBJ whole genome shotgun (WGS) entry which is preliminary data.</text>
</comment>
<gene>
    <name evidence="8" type="ORF">DID88_007460</name>
</gene>
<feature type="region of interest" description="Disordered" evidence="5">
    <location>
        <begin position="425"/>
        <end position="468"/>
    </location>
</feature>
<feature type="signal peptide" evidence="7">
    <location>
        <begin position="1"/>
        <end position="23"/>
    </location>
</feature>
<sequence length="468" mass="51122">MALYSPISIVTFVFDLCVRLSSGLLDASHTSPSQINFDSVAMKNMLDDASSSLVPLPDTLSHGLVAVATFGLLSFFCSISLFFYLTYKILSWKRKTPVGQSQTSRPVNQFLFLVYNLLFADIQQALAFLLNISSLKDNGIIVGTSTCWAQGWFVSTGDLASSVFISAIACHTFLSVVKQYHLPQWAFYTIVTGCWIFIYGLAVIGVLMHPKDLYVRASAWCWIGDKYQNERLWLHYFWIFVAMFGTILIYACIFLYLHQSRCPSSGQKSTDVHGAQPLMVLYPLIYTVCTIPLAAGRIAALAGKEVSLGYFCVAGSMIACNGWLDVLLYASTRADILFSEYPPGEETGLETFAFMGRGHSLGTTTTIEAGGLKPQGLRGNRGSGNLGRRGHGSSDSTDNLYKMGDISVAKNVSVRVSLAREGELGIGGYSRGVGRSKDDSEEHGSDSGWDNSKSRRSESGKSGFSDMA</sequence>
<feature type="transmembrane region" description="Helical" evidence="6">
    <location>
        <begin position="308"/>
        <end position="330"/>
    </location>
</feature>
<evidence type="ECO:0000256" key="4">
    <source>
        <dbReference type="ARBA" id="ARBA00023136"/>
    </source>
</evidence>
<dbReference type="PANTHER" id="PTHR23112:SF37">
    <property type="entry name" value="G PROTEIN-COUPLED RECEPTOR GPR1"/>
    <property type="match status" value="1"/>
</dbReference>
<feature type="transmembrane region" description="Helical" evidence="6">
    <location>
        <begin position="278"/>
        <end position="302"/>
    </location>
</feature>
<keyword evidence="3 6" id="KW-1133">Transmembrane helix</keyword>
<keyword evidence="9" id="KW-1185">Reference proteome</keyword>
<feature type="transmembrane region" description="Helical" evidence="6">
    <location>
        <begin position="186"/>
        <end position="208"/>
    </location>
</feature>
<dbReference type="AlphaFoldDB" id="A0A395J8G0"/>
<keyword evidence="4 6" id="KW-0472">Membrane</keyword>
<name>A0A395J8G0_9HELO</name>
<evidence type="ECO:0000313" key="9">
    <source>
        <dbReference type="Proteomes" id="UP000249056"/>
    </source>
</evidence>
<dbReference type="SUPFAM" id="SSF81321">
    <property type="entry name" value="Family A G protein-coupled receptor-like"/>
    <property type="match status" value="1"/>
</dbReference>
<feature type="chain" id="PRO_5017306760" evidence="7">
    <location>
        <begin position="24"/>
        <end position="468"/>
    </location>
</feature>
<keyword evidence="2 6" id="KW-0812">Transmembrane</keyword>
<feature type="region of interest" description="Disordered" evidence="5">
    <location>
        <begin position="367"/>
        <end position="399"/>
    </location>
</feature>
<dbReference type="GO" id="GO:0004930">
    <property type="term" value="F:G protein-coupled receptor activity"/>
    <property type="evidence" value="ECO:0007669"/>
    <property type="project" value="TreeGrafter"/>
</dbReference>
<dbReference type="PANTHER" id="PTHR23112">
    <property type="entry name" value="G PROTEIN-COUPLED RECEPTOR 157-RELATED"/>
    <property type="match status" value="1"/>
</dbReference>
<feature type="transmembrane region" description="Helical" evidence="6">
    <location>
        <begin position="236"/>
        <end position="257"/>
    </location>
</feature>
<evidence type="ECO:0000256" key="2">
    <source>
        <dbReference type="ARBA" id="ARBA00022692"/>
    </source>
</evidence>
<dbReference type="OrthoDB" id="100006at2759"/>
<dbReference type="GO" id="GO:0005886">
    <property type="term" value="C:plasma membrane"/>
    <property type="evidence" value="ECO:0007669"/>
    <property type="project" value="TreeGrafter"/>
</dbReference>
<feature type="compositionally biased region" description="Basic and acidic residues" evidence="5">
    <location>
        <begin position="435"/>
        <end position="445"/>
    </location>
</feature>
<evidence type="ECO:0000256" key="7">
    <source>
        <dbReference type="SAM" id="SignalP"/>
    </source>
</evidence>
<evidence type="ECO:0000313" key="8">
    <source>
        <dbReference type="EMBL" id="RAL68767.1"/>
    </source>
</evidence>
<reference evidence="8 9" key="1">
    <citation type="submission" date="2018-06" db="EMBL/GenBank/DDBJ databases">
        <title>Genome Sequence of the Brown Rot Fungal Pathogen Monilinia fructigena.</title>
        <authorList>
            <person name="Landi L."/>
            <person name="De Miccolis Angelini R.M."/>
            <person name="Pollastro S."/>
            <person name="Abate D."/>
            <person name="Faretra F."/>
            <person name="Romanazzi G."/>
        </authorList>
    </citation>
    <scope>NUCLEOTIDE SEQUENCE [LARGE SCALE GENOMIC DNA]</scope>
    <source>
        <strain evidence="8 9">Mfrg269</strain>
    </source>
</reference>
<protein>
    <submittedName>
        <fullName evidence="8">Uncharacterized protein</fullName>
    </submittedName>
</protein>